<dbReference type="PROSITE" id="PS50158">
    <property type="entry name" value="ZF_CCHC"/>
    <property type="match status" value="2"/>
</dbReference>
<keyword evidence="1" id="KW-0862">Zinc</keyword>
<dbReference type="EMBL" id="JBEDNZ010000021">
    <property type="protein sequence ID" value="KAL0819082.1"/>
    <property type="molecule type" value="Genomic_DNA"/>
</dbReference>
<dbReference type="PANTHER" id="PTHR47481:SF7">
    <property type="entry name" value="CCHC-TYPE DOMAIN-CONTAINING PROTEIN"/>
    <property type="match status" value="1"/>
</dbReference>
<dbReference type="Pfam" id="PF00098">
    <property type="entry name" value="zf-CCHC"/>
    <property type="match status" value="2"/>
</dbReference>
<dbReference type="InterPro" id="IPR001878">
    <property type="entry name" value="Znf_CCHC"/>
</dbReference>
<evidence type="ECO:0000259" key="2">
    <source>
        <dbReference type="PROSITE" id="PS50158"/>
    </source>
</evidence>
<dbReference type="PANTHER" id="PTHR47481">
    <property type="match status" value="1"/>
</dbReference>
<sequence length="259" mass="29873">MEGYRGDNKVVILNGKNWAAWKFQLTIILKAKKLYECLIKDEPTDEKLLDAWTDKDIKAQEIIVTRVDEKVMGYLSTCQTSKEMWNKLSTLYEPSTQVSVHLVQQKFFSLTFEEPIIKFVTELEEIANKLKSMNEAPSEKMIITKILMSLPDKYRHFISAWESVPDKQQNLKELTSRLLIEEERCTQESSSSAAFVSRSKNQKGNSASSGSNSVRKCFFCNKEGHFKRNCTERKCFRCDQSGHLAKDCKVNNNLKNAFK</sequence>
<keyword evidence="1" id="KW-0479">Metal-binding</keyword>
<proteinExistence type="predicted"/>
<organism evidence="3 4">
    <name type="scientific">Loxostege sticticalis</name>
    <name type="common">Beet webworm moth</name>
    <dbReference type="NCBI Taxonomy" id="481309"/>
    <lineage>
        <taxon>Eukaryota</taxon>
        <taxon>Metazoa</taxon>
        <taxon>Ecdysozoa</taxon>
        <taxon>Arthropoda</taxon>
        <taxon>Hexapoda</taxon>
        <taxon>Insecta</taxon>
        <taxon>Pterygota</taxon>
        <taxon>Neoptera</taxon>
        <taxon>Endopterygota</taxon>
        <taxon>Lepidoptera</taxon>
        <taxon>Glossata</taxon>
        <taxon>Ditrysia</taxon>
        <taxon>Pyraloidea</taxon>
        <taxon>Crambidae</taxon>
        <taxon>Pyraustinae</taxon>
        <taxon>Loxostege</taxon>
    </lineage>
</organism>
<dbReference type="Proteomes" id="UP001549921">
    <property type="component" value="Unassembled WGS sequence"/>
</dbReference>
<evidence type="ECO:0000313" key="3">
    <source>
        <dbReference type="EMBL" id="KAL0819082.1"/>
    </source>
</evidence>
<dbReference type="AlphaFoldDB" id="A0ABD0SGX5"/>
<dbReference type="Gene3D" id="4.10.60.10">
    <property type="entry name" value="Zinc finger, CCHC-type"/>
    <property type="match status" value="2"/>
</dbReference>
<comment type="caution">
    <text evidence="3">The sequence shown here is derived from an EMBL/GenBank/DDBJ whole genome shotgun (WGS) entry which is preliminary data.</text>
</comment>
<evidence type="ECO:0000256" key="1">
    <source>
        <dbReference type="PROSITE-ProRule" id="PRU00047"/>
    </source>
</evidence>
<dbReference type="Pfam" id="PF14223">
    <property type="entry name" value="Retrotran_gag_2"/>
    <property type="match status" value="1"/>
</dbReference>
<gene>
    <name evidence="3" type="ORF">ABMA28_008353</name>
</gene>
<accession>A0ABD0SGX5</accession>
<keyword evidence="1" id="KW-0863">Zinc-finger</keyword>
<name>A0ABD0SGX5_LOXSC</name>
<dbReference type="InterPro" id="IPR036875">
    <property type="entry name" value="Znf_CCHC_sf"/>
</dbReference>
<dbReference type="GO" id="GO:0008270">
    <property type="term" value="F:zinc ion binding"/>
    <property type="evidence" value="ECO:0007669"/>
    <property type="project" value="UniProtKB-KW"/>
</dbReference>
<dbReference type="SMART" id="SM00343">
    <property type="entry name" value="ZnF_C2HC"/>
    <property type="match status" value="2"/>
</dbReference>
<reference evidence="3 4" key="1">
    <citation type="submission" date="2024-06" db="EMBL/GenBank/DDBJ databases">
        <title>A chromosome-level genome assembly of beet webworm, Loxostege sticticalis.</title>
        <authorList>
            <person name="Zhang Y."/>
        </authorList>
    </citation>
    <scope>NUCLEOTIDE SEQUENCE [LARGE SCALE GENOMIC DNA]</scope>
    <source>
        <strain evidence="3">AQ028</strain>
        <tissue evidence="3">Male pupae</tissue>
    </source>
</reference>
<dbReference type="SUPFAM" id="SSF57756">
    <property type="entry name" value="Retrovirus zinc finger-like domains"/>
    <property type="match status" value="1"/>
</dbReference>
<protein>
    <recommendedName>
        <fullName evidence="2">CCHC-type domain-containing protein</fullName>
    </recommendedName>
</protein>
<feature type="domain" description="CCHC-type" evidence="2">
    <location>
        <begin position="233"/>
        <end position="249"/>
    </location>
</feature>
<feature type="domain" description="CCHC-type" evidence="2">
    <location>
        <begin position="215"/>
        <end position="232"/>
    </location>
</feature>
<evidence type="ECO:0000313" key="4">
    <source>
        <dbReference type="Proteomes" id="UP001549921"/>
    </source>
</evidence>